<reference evidence="2" key="1">
    <citation type="journal article" date="2022" name="Nat. Commun.">
        <title>Chromosome evolution and the genetic basis of agronomically important traits in greater yam.</title>
        <authorList>
            <person name="Bredeson J.V."/>
            <person name="Lyons J.B."/>
            <person name="Oniyinde I.O."/>
            <person name="Okereke N.R."/>
            <person name="Kolade O."/>
            <person name="Nnabue I."/>
            <person name="Nwadili C.O."/>
            <person name="Hribova E."/>
            <person name="Parker M."/>
            <person name="Nwogha J."/>
            <person name="Shu S."/>
            <person name="Carlson J."/>
            <person name="Kariba R."/>
            <person name="Muthemba S."/>
            <person name="Knop K."/>
            <person name="Barton G.J."/>
            <person name="Sherwood A.V."/>
            <person name="Lopez-Montes A."/>
            <person name="Asiedu R."/>
            <person name="Jamnadass R."/>
            <person name="Muchugi A."/>
            <person name="Goodstein D."/>
            <person name="Egesi C.N."/>
            <person name="Featherston J."/>
            <person name="Asfaw A."/>
            <person name="Simpson G.G."/>
            <person name="Dolezel J."/>
            <person name="Hendre P.S."/>
            <person name="Van Deynze A."/>
            <person name="Kumar P.L."/>
            <person name="Obidiegwu J.E."/>
            <person name="Bhattacharjee R."/>
            <person name="Rokhsar D.S."/>
        </authorList>
    </citation>
    <scope>NUCLEOTIDE SEQUENCE [LARGE SCALE GENOMIC DNA]</scope>
    <source>
        <strain evidence="2">cv. TDa95/00328</strain>
    </source>
</reference>
<organism evidence="1 2">
    <name type="scientific">Dioscorea alata</name>
    <name type="common">Purple yam</name>
    <dbReference type="NCBI Taxonomy" id="55571"/>
    <lineage>
        <taxon>Eukaryota</taxon>
        <taxon>Viridiplantae</taxon>
        <taxon>Streptophyta</taxon>
        <taxon>Embryophyta</taxon>
        <taxon>Tracheophyta</taxon>
        <taxon>Spermatophyta</taxon>
        <taxon>Magnoliopsida</taxon>
        <taxon>Liliopsida</taxon>
        <taxon>Dioscoreales</taxon>
        <taxon>Dioscoreaceae</taxon>
        <taxon>Dioscorea</taxon>
    </lineage>
</organism>
<evidence type="ECO:0000313" key="2">
    <source>
        <dbReference type="Proteomes" id="UP000827976"/>
    </source>
</evidence>
<dbReference type="Proteomes" id="UP000827976">
    <property type="component" value="Chromosome 3"/>
</dbReference>
<name>A0ACB7WLX3_DIOAL</name>
<gene>
    <name evidence="1" type="ORF">IHE45_03G077500</name>
</gene>
<sequence>MVIWRMDPNSGDHGTRLIVHRPCGPSRIIGSISSAVRASFSLWNEITNILIPNGEIFRPPNTACRCFWLVCPEMTRMIEVFFSSFIDFSISSVIGMERLVLGVIAGSVCQI</sequence>
<dbReference type="EMBL" id="CM037013">
    <property type="protein sequence ID" value="KAH7689141.1"/>
    <property type="molecule type" value="Genomic_DNA"/>
</dbReference>
<proteinExistence type="predicted"/>
<evidence type="ECO:0000313" key="1">
    <source>
        <dbReference type="EMBL" id="KAH7689141.1"/>
    </source>
</evidence>
<comment type="caution">
    <text evidence="1">The sequence shown here is derived from an EMBL/GenBank/DDBJ whole genome shotgun (WGS) entry which is preliminary data.</text>
</comment>
<accession>A0ACB7WLX3</accession>
<keyword evidence="2" id="KW-1185">Reference proteome</keyword>
<protein>
    <submittedName>
        <fullName evidence="1">Uncharacterized protein</fullName>
    </submittedName>
</protein>